<dbReference type="GO" id="GO:0005524">
    <property type="term" value="F:ATP binding"/>
    <property type="evidence" value="ECO:0007669"/>
    <property type="project" value="UniProtKB-KW"/>
</dbReference>
<keyword evidence="2" id="KW-0808">Transferase</keyword>
<dbReference type="KEGG" id="hor:Hore_22680"/>
<organism evidence="7 8">
    <name type="scientific">Halothermothrix orenii (strain H 168 / OCM 544 / DSM 9562)</name>
    <dbReference type="NCBI Taxonomy" id="373903"/>
    <lineage>
        <taxon>Bacteria</taxon>
        <taxon>Bacillati</taxon>
        <taxon>Bacillota</taxon>
        <taxon>Clostridia</taxon>
        <taxon>Halanaerobiales</taxon>
        <taxon>Halothermotrichaceae</taxon>
        <taxon>Halothermothrix</taxon>
    </lineage>
</organism>
<protein>
    <submittedName>
        <fullName evidence="7">PfkB domain protein</fullName>
    </submittedName>
</protein>
<dbReference type="STRING" id="373903.Hore_22680"/>
<name>B8D0S7_HALOH</name>
<evidence type="ECO:0000256" key="4">
    <source>
        <dbReference type="ARBA" id="ARBA00022777"/>
    </source>
</evidence>
<dbReference type="InterPro" id="IPR050306">
    <property type="entry name" value="PfkB_Carbo_kinase"/>
</dbReference>
<evidence type="ECO:0000259" key="6">
    <source>
        <dbReference type="Pfam" id="PF00294"/>
    </source>
</evidence>
<keyword evidence="8" id="KW-1185">Reference proteome</keyword>
<proteinExistence type="inferred from homology"/>
<accession>B8D0S7</accession>
<dbReference type="PANTHER" id="PTHR43085:SF1">
    <property type="entry name" value="PSEUDOURIDINE KINASE-RELATED"/>
    <property type="match status" value="1"/>
</dbReference>
<dbReference type="CDD" id="cd01166">
    <property type="entry name" value="KdgK"/>
    <property type="match status" value="1"/>
</dbReference>
<keyword evidence="3" id="KW-0547">Nucleotide-binding</keyword>
<dbReference type="Proteomes" id="UP000000719">
    <property type="component" value="Chromosome"/>
</dbReference>
<dbReference type="Pfam" id="PF00294">
    <property type="entry name" value="PfkB"/>
    <property type="match status" value="1"/>
</dbReference>
<comment type="similarity">
    <text evidence="1">Belongs to the carbohydrate kinase PfkB family.</text>
</comment>
<evidence type="ECO:0000313" key="8">
    <source>
        <dbReference type="Proteomes" id="UP000000719"/>
    </source>
</evidence>
<dbReference type="PROSITE" id="PS00584">
    <property type="entry name" value="PFKB_KINASES_2"/>
    <property type="match status" value="1"/>
</dbReference>
<reference evidence="7 8" key="1">
    <citation type="journal article" date="2009" name="PLoS ONE">
        <title>Genome analysis of the anaerobic thermohalophilic bacterium Halothermothrix orenii.</title>
        <authorList>
            <person name="Mavromatis K."/>
            <person name="Ivanova N."/>
            <person name="Anderson I."/>
            <person name="Lykidis A."/>
            <person name="Hooper S.D."/>
            <person name="Sun H."/>
            <person name="Kunin V."/>
            <person name="Lapidus A."/>
            <person name="Hugenholtz P."/>
            <person name="Patel B."/>
            <person name="Kyrpides N.C."/>
        </authorList>
    </citation>
    <scope>NUCLEOTIDE SEQUENCE [LARGE SCALE GENOMIC DNA]</scope>
    <source>
        <strain evidence="8">H 168 / OCM 544 / DSM 9562</strain>
    </source>
</reference>
<evidence type="ECO:0000256" key="2">
    <source>
        <dbReference type="ARBA" id="ARBA00022679"/>
    </source>
</evidence>
<evidence type="ECO:0000256" key="1">
    <source>
        <dbReference type="ARBA" id="ARBA00010688"/>
    </source>
</evidence>
<evidence type="ECO:0000256" key="5">
    <source>
        <dbReference type="ARBA" id="ARBA00022840"/>
    </source>
</evidence>
<keyword evidence="4" id="KW-0418">Kinase</keyword>
<evidence type="ECO:0000256" key="3">
    <source>
        <dbReference type="ARBA" id="ARBA00022741"/>
    </source>
</evidence>
<dbReference type="InterPro" id="IPR029056">
    <property type="entry name" value="Ribokinase-like"/>
</dbReference>
<gene>
    <name evidence="7" type="ordered locus">Hore_22680</name>
</gene>
<sequence>MPEVITIGEVLVEVMAREINQKFSEPGEFVGPFPSGAPAIFIDQVAKMGVSCGIISKVGNDDFGYLNQKRLEKDGVDTSYLAVSDEHTTGVAFVTYMDNGDREFIFHLKEAAPGYISEDDIDEGYFEDCKYLHLMGCSLFNKSIRKAIGKALDIASEKGVRISFDPNVRKELLQDKEIKDLFDRILDQCYIFLPGEEELKFVTGYDREEEAIQYLRNKGVEIIAVKKGRRGSKVYTDEVTYTLKPFKVEEVDPTGAGDTYDGALIASLVNGKGFEKALRYASAAGALAVTTKGPMEGTRTVPELDEFIKSQQKM</sequence>
<evidence type="ECO:0000313" key="7">
    <source>
        <dbReference type="EMBL" id="ACL71013.1"/>
    </source>
</evidence>
<dbReference type="AlphaFoldDB" id="B8D0S7"/>
<dbReference type="RefSeq" id="WP_015923982.1">
    <property type="nucleotide sequence ID" value="NC_011899.1"/>
</dbReference>
<dbReference type="OrthoDB" id="9813569at2"/>
<dbReference type="PANTHER" id="PTHR43085">
    <property type="entry name" value="HEXOKINASE FAMILY MEMBER"/>
    <property type="match status" value="1"/>
</dbReference>
<dbReference type="GO" id="GO:0016301">
    <property type="term" value="F:kinase activity"/>
    <property type="evidence" value="ECO:0007669"/>
    <property type="project" value="UniProtKB-KW"/>
</dbReference>
<dbReference type="HOGENOM" id="CLU_027634_6_0_9"/>
<feature type="domain" description="Carbohydrate kinase PfkB" evidence="6">
    <location>
        <begin position="31"/>
        <end position="297"/>
    </location>
</feature>
<dbReference type="Gene3D" id="3.40.1190.20">
    <property type="match status" value="1"/>
</dbReference>
<dbReference type="InterPro" id="IPR002173">
    <property type="entry name" value="Carboh/pur_kinase_PfkB_CS"/>
</dbReference>
<dbReference type="InterPro" id="IPR011611">
    <property type="entry name" value="PfkB_dom"/>
</dbReference>
<keyword evidence="5" id="KW-0067">ATP-binding</keyword>
<dbReference type="EMBL" id="CP001098">
    <property type="protein sequence ID" value="ACL71013.1"/>
    <property type="molecule type" value="Genomic_DNA"/>
</dbReference>
<dbReference type="eggNOG" id="COG0524">
    <property type="taxonomic scope" value="Bacteria"/>
</dbReference>
<dbReference type="SUPFAM" id="SSF53613">
    <property type="entry name" value="Ribokinase-like"/>
    <property type="match status" value="1"/>
</dbReference>